<gene>
    <name evidence="1" type="ORF">PATL70BA_2651</name>
</gene>
<organism evidence="1 2">
    <name type="scientific">Petrocella atlantisensis</name>
    <dbReference type="NCBI Taxonomy" id="2173034"/>
    <lineage>
        <taxon>Bacteria</taxon>
        <taxon>Bacillati</taxon>
        <taxon>Bacillota</taxon>
        <taxon>Clostridia</taxon>
        <taxon>Lachnospirales</taxon>
        <taxon>Vallitaleaceae</taxon>
        <taxon>Petrocella</taxon>
    </lineage>
</organism>
<dbReference type="InterPro" id="IPR025906">
    <property type="entry name" value="YjfB_motility"/>
</dbReference>
<dbReference type="RefSeq" id="WP_125137672.1">
    <property type="nucleotide sequence ID" value="NZ_LR130778.1"/>
</dbReference>
<reference evidence="1 2" key="1">
    <citation type="submission" date="2018-09" db="EMBL/GenBank/DDBJ databases">
        <authorList>
            <person name="Postec A."/>
        </authorList>
    </citation>
    <scope>NUCLEOTIDE SEQUENCE [LARGE SCALE GENOMIC DNA]</scope>
    <source>
        <strain evidence="1">70B-A</strain>
    </source>
</reference>
<dbReference type="OrthoDB" id="1924973at2"/>
<dbReference type="AlphaFoldDB" id="A0A3P7PEQ4"/>
<dbReference type="KEGG" id="cbar:PATL70BA_2651"/>
<dbReference type="Pfam" id="PF14070">
    <property type="entry name" value="YjfB_motility"/>
    <property type="match status" value="1"/>
</dbReference>
<keyword evidence="2" id="KW-1185">Reference proteome</keyword>
<proteinExistence type="predicted"/>
<name>A0A3P7PEQ4_9FIRM</name>
<accession>A0A3P7PEQ4</accession>
<protein>
    <submittedName>
        <fullName evidence="1">Putative motility protein</fullName>
    </submittedName>
</protein>
<sequence length="58" mass="6272">MDIAAMSIALAQGQVKQQASVQLAAKVMDIAEVQSQDLIKMMEQSVTPEIGRSIDIQI</sequence>
<evidence type="ECO:0000313" key="1">
    <source>
        <dbReference type="EMBL" id="VDN48553.1"/>
    </source>
</evidence>
<evidence type="ECO:0000313" key="2">
    <source>
        <dbReference type="Proteomes" id="UP000279029"/>
    </source>
</evidence>
<dbReference type="EMBL" id="LR130778">
    <property type="protein sequence ID" value="VDN48553.1"/>
    <property type="molecule type" value="Genomic_DNA"/>
</dbReference>
<dbReference type="Proteomes" id="UP000279029">
    <property type="component" value="Chromosome"/>
</dbReference>